<evidence type="ECO:0000313" key="4">
    <source>
        <dbReference type="Proteomes" id="UP000520962"/>
    </source>
</evidence>
<evidence type="ECO:0000259" key="2">
    <source>
        <dbReference type="PROSITE" id="PS50240"/>
    </source>
</evidence>
<dbReference type="Pfam" id="PF00089">
    <property type="entry name" value="Trypsin"/>
    <property type="match status" value="1"/>
</dbReference>
<dbReference type="GO" id="GO:0004252">
    <property type="term" value="F:serine-type endopeptidase activity"/>
    <property type="evidence" value="ECO:0007669"/>
    <property type="project" value="InterPro"/>
</dbReference>
<name>A0A7L0JEM5_PIPCL</name>
<dbReference type="AlphaFoldDB" id="A0A7L0JEM5"/>
<dbReference type="EMBL" id="VXAH01000550">
    <property type="protein sequence ID" value="NXK42337.1"/>
    <property type="molecule type" value="Genomic_DNA"/>
</dbReference>
<keyword evidence="1" id="KW-1015">Disulfide bond</keyword>
<dbReference type="GO" id="GO:0007340">
    <property type="term" value="P:acrosome reaction"/>
    <property type="evidence" value="ECO:0007669"/>
    <property type="project" value="TreeGrafter"/>
</dbReference>
<dbReference type="InterPro" id="IPR009003">
    <property type="entry name" value="Peptidase_S1_PA"/>
</dbReference>
<feature type="domain" description="Peptidase S1" evidence="2">
    <location>
        <begin position="1"/>
        <end position="151"/>
    </location>
</feature>
<dbReference type="InterPro" id="IPR043504">
    <property type="entry name" value="Peptidase_S1_PA_chymotrypsin"/>
</dbReference>
<dbReference type="PANTHER" id="PTHR24252:SF8">
    <property type="entry name" value="ACROSIN"/>
    <property type="match status" value="1"/>
</dbReference>
<dbReference type="GO" id="GO:0006508">
    <property type="term" value="P:proteolysis"/>
    <property type="evidence" value="ECO:0007669"/>
    <property type="project" value="InterPro"/>
</dbReference>
<dbReference type="SMART" id="SM00020">
    <property type="entry name" value="Tryp_SPc"/>
    <property type="match status" value="1"/>
</dbReference>
<feature type="non-terminal residue" evidence="3">
    <location>
        <position position="151"/>
    </location>
</feature>
<proteinExistence type="predicted"/>
<dbReference type="PROSITE" id="PS50240">
    <property type="entry name" value="TRYPSIN_DOM"/>
    <property type="match status" value="1"/>
</dbReference>
<comment type="caution">
    <text evidence="3">The sequence shown here is derived from an EMBL/GenBank/DDBJ whole genome shotgun (WGS) entry which is preliminary data.</text>
</comment>
<dbReference type="PANTHER" id="PTHR24252">
    <property type="entry name" value="ACROSIN-RELATED"/>
    <property type="match status" value="1"/>
</dbReference>
<dbReference type="SUPFAM" id="SSF50494">
    <property type="entry name" value="Trypsin-like serine proteases"/>
    <property type="match status" value="1"/>
</dbReference>
<dbReference type="Proteomes" id="UP000520962">
    <property type="component" value="Unassembled WGS sequence"/>
</dbReference>
<sequence>QVRRIKQVYLHELYDGYILYDIALVELDKPIVCTPSVQLACLPTPTVAVSPVHCYVAGWGDTYAKRIPLKQSGALLIDTQVCNSSDWYGGKIQDYNLCAGYPEGGRSTCQVRSVLQVIQPRHWAYGCARAKNPSVFVSTQYFYNWIMEKMG</sequence>
<dbReference type="Gene3D" id="2.40.10.10">
    <property type="entry name" value="Trypsin-like serine proteases"/>
    <property type="match status" value="1"/>
</dbReference>
<gene>
    <name evidence="3" type="primary">Acr_4</name>
    <name evidence="3" type="ORF">PIPCHL_R04015</name>
</gene>
<accession>A0A7L0JEM5</accession>
<keyword evidence="4" id="KW-1185">Reference proteome</keyword>
<feature type="non-terminal residue" evidence="3">
    <location>
        <position position="1"/>
    </location>
</feature>
<dbReference type="InterPro" id="IPR001254">
    <property type="entry name" value="Trypsin_dom"/>
</dbReference>
<reference evidence="3 4" key="1">
    <citation type="submission" date="2019-09" db="EMBL/GenBank/DDBJ databases">
        <title>Bird 10,000 Genomes (B10K) Project - Family phase.</title>
        <authorList>
            <person name="Zhang G."/>
        </authorList>
    </citation>
    <scope>NUCLEOTIDE SEQUENCE [LARGE SCALE GENOMIC DNA]</scope>
    <source>
        <strain evidence="3">B10K-DU-007-02</strain>
        <tissue evidence="3">Mixed tissue sample</tissue>
    </source>
</reference>
<evidence type="ECO:0000313" key="3">
    <source>
        <dbReference type="EMBL" id="NXK42337.1"/>
    </source>
</evidence>
<protein>
    <submittedName>
        <fullName evidence="3">ACRO protein</fullName>
    </submittedName>
</protein>
<evidence type="ECO:0000256" key="1">
    <source>
        <dbReference type="ARBA" id="ARBA00023157"/>
    </source>
</evidence>
<organism evidence="3 4">
    <name type="scientific">Piprites chloris</name>
    <name type="common">Wing-barred manakin</name>
    <dbReference type="NCBI Taxonomy" id="114369"/>
    <lineage>
        <taxon>Eukaryota</taxon>
        <taxon>Metazoa</taxon>
        <taxon>Chordata</taxon>
        <taxon>Craniata</taxon>
        <taxon>Vertebrata</taxon>
        <taxon>Euteleostomi</taxon>
        <taxon>Archelosauria</taxon>
        <taxon>Archosauria</taxon>
        <taxon>Dinosauria</taxon>
        <taxon>Saurischia</taxon>
        <taxon>Theropoda</taxon>
        <taxon>Coelurosauria</taxon>
        <taxon>Aves</taxon>
        <taxon>Neognathae</taxon>
        <taxon>Neoaves</taxon>
        <taxon>Telluraves</taxon>
        <taxon>Australaves</taxon>
        <taxon>Passeriformes</taxon>
        <taxon>Pipridae</taxon>
        <taxon>Piprites</taxon>
    </lineage>
</organism>